<protein>
    <submittedName>
        <fullName evidence="1">Uncharacterized protein</fullName>
    </submittedName>
</protein>
<reference evidence="1 2" key="1">
    <citation type="submission" date="2016-09" db="EMBL/GenBank/DDBJ databases">
        <title>Isolation, identification and antibiotic sensitivity analysis of bacterial pathogen from juvenile Hippocampus erectus with tail-rotted disease.</title>
        <authorList>
            <person name="Yang Q."/>
        </authorList>
    </citation>
    <scope>NUCLEOTIDE SEQUENCE [LARGE SCALE GENOMIC DNA]</scope>
    <source>
        <strain evidence="1 2">HM-10</strain>
    </source>
</reference>
<proteinExistence type="predicted"/>
<dbReference type="Proteomes" id="UP000180133">
    <property type="component" value="Unassembled WGS sequence"/>
</dbReference>
<evidence type="ECO:0000313" key="1">
    <source>
        <dbReference type="EMBL" id="OHY89323.1"/>
    </source>
</evidence>
<organism evidence="1 2">
    <name type="scientific">Vibrio rotiferianus</name>
    <dbReference type="NCBI Taxonomy" id="190895"/>
    <lineage>
        <taxon>Bacteria</taxon>
        <taxon>Pseudomonadati</taxon>
        <taxon>Pseudomonadota</taxon>
        <taxon>Gammaproteobacteria</taxon>
        <taxon>Vibrionales</taxon>
        <taxon>Vibrionaceae</taxon>
        <taxon>Vibrio</taxon>
    </lineage>
</organism>
<name>A0ABX3D4R3_9VIBR</name>
<gene>
    <name evidence="1" type="ORF">BI375_23830</name>
</gene>
<comment type="caution">
    <text evidence="1">The sequence shown here is derived from an EMBL/GenBank/DDBJ whole genome shotgun (WGS) entry which is preliminary data.</text>
</comment>
<keyword evidence="2" id="KW-1185">Reference proteome</keyword>
<dbReference type="EMBL" id="MKFT01000055">
    <property type="protein sequence ID" value="OHY89323.1"/>
    <property type="molecule type" value="Genomic_DNA"/>
</dbReference>
<sequence>MPTDRADYRFILKELPHSETQSVWALECYPDTMQLPFVQDTGCMYIEMKPETTEQEALEIKRLLNDKVAYITVIS</sequence>
<evidence type="ECO:0000313" key="2">
    <source>
        <dbReference type="Proteomes" id="UP000180133"/>
    </source>
</evidence>
<accession>A0ABX3D4R3</accession>
<dbReference type="RefSeq" id="WP_071236682.1">
    <property type="nucleotide sequence ID" value="NZ_KV861358.1"/>
</dbReference>